<evidence type="ECO:0000256" key="4">
    <source>
        <dbReference type="ARBA" id="ARBA00022741"/>
    </source>
</evidence>
<keyword evidence="8 14" id="KW-0269">Exonuclease</keyword>
<keyword evidence="2 14" id="KW-0540">Nuclease</keyword>
<dbReference type="RefSeq" id="WP_084114740.1">
    <property type="nucleotide sequence ID" value="NZ_FWXH01000003.1"/>
</dbReference>
<dbReference type="PANTHER" id="PTHR30591:SF1">
    <property type="entry name" value="RECBCD ENZYME SUBUNIT RECC"/>
    <property type="match status" value="1"/>
</dbReference>
<dbReference type="Pfam" id="PF12705">
    <property type="entry name" value="PDDEXK_1"/>
    <property type="match status" value="1"/>
</dbReference>
<proteinExistence type="inferred from homology"/>
<comment type="cofactor">
    <cofactor evidence="14">
        <name>[4Fe-4S] cluster</name>
        <dbReference type="ChEBI" id="CHEBI:49883"/>
    </cofactor>
    <text evidence="14">Binds 1 [4Fe-4S] cluster.</text>
</comment>
<feature type="domain" description="PD-(D/E)XK endonuclease-like" evidence="15">
    <location>
        <begin position="777"/>
        <end position="1115"/>
    </location>
</feature>
<dbReference type="PANTHER" id="PTHR30591">
    <property type="entry name" value="RECBCD ENZYME SUBUNIT RECC"/>
    <property type="match status" value="1"/>
</dbReference>
<evidence type="ECO:0000313" key="17">
    <source>
        <dbReference type="EMBL" id="SMC21302.1"/>
    </source>
</evidence>
<keyword evidence="7 14" id="KW-0347">Helicase</keyword>
<name>A0A1W1XBN9_9CLOT</name>
<dbReference type="AlphaFoldDB" id="A0A1W1XBN9"/>
<sequence>MSLRFIYGRAGSGKSNFCMDSIKERVDKEEIGPFFYLIPEQFSFQAEKNILQKIGEKSNLNVRVLSFKRMAYRVMNEVGGITRKHMDSAGKCMLISHVLDEVVNDLTVFKRAATQKGFINTISDTISEFKRYSITPELLSIAAENIENETNLKSKLLDLNKIYEKFEKVLHENYVDADDDLNLLHEKLDESKMFNNAEIWMDEFSSFTPQQYKIIEKLMKKAKRVNITLTSDYEDGLKYGTDIFQFTRNTENKLIDIARNNNIVLDKPIVLKSKPFYRFKDSKTLSFLEKNLFAYPYEKYAEKTEDITLFRAQNKYSEIESTARDIIKMCRDKGYRYKDIAVITRDLKNYENIIEAIFKEHEIPYFIDEKKDIEGNLIVVLITSAIEIVTKNWSYEAMFRYLKTGLTKIPLEDIDVFENYILAAGIKGKKKWLDEERWEYRPNSLFSSEEISLREQELLERINMIREVVIEPLKEFYKKTRTKKTAEEICKIVFQFLMNIGAQEKVEELVSQFKEGKNQLIANEYSQIWNIIIDLLDQTVEVMGDTELTLEEFEKILTIGVREHKMGLIPPTVDQVLVGSVERLKSHDICVLYLVGVNDGVFPSINNDEGILSDMERLSLKEKGVELAKDTRTAAFEEQFLVYTTLTIPGKYLRISYPMADYEGKTLRSSSIVSRIKNIYPKLKEQNDLLFYENDEDRLNLIDAKIPTFNELVNVLRKRVDGQGDALIWRDVYKWFSSSNEWKEKCERAFSGISYSNQTELISEEKARSLYGNNMRINVSRLEKYAECPFAYYVQYGLKAKERKIFKISYPDIGTFMHKIIDEFSEKVKLEGINWDEIDNAWCEESINTIVESNVKKNNNYILSSSPRYNYLTKRLKRVLTRTAMVITNHIKRSGFKPVGFEIDFSEHGGYSPIIVELSSGEKVSLIGRIDRIDMLVKDSETYIRIIDYKSGNKIFKLSDVYYGLQVQLLLYLDAILEEEGKDSKKEPLPGAILYFKIDDPIIRSNKDIDDEELKKEIMKKFKMKGLLIDNPDIIKEMDREMNGNSTVIPARINKDGSLGKSDIASKKQFELLREHVKKIVAKSCENMLKGDISINPCKNKDFVPCNFCLYSSICTFDKELEDNNYRNISEKSDEEIWNKLSKEYEKQEGEN</sequence>
<dbReference type="GO" id="GO:0008409">
    <property type="term" value="F:5'-3' exonuclease activity"/>
    <property type="evidence" value="ECO:0007669"/>
    <property type="project" value="UniProtKB-UniRule"/>
</dbReference>
<evidence type="ECO:0000259" key="16">
    <source>
        <dbReference type="Pfam" id="PF21445"/>
    </source>
</evidence>
<dbReference type="GO" id="GO:0046872">
    <property type="term" value="F:metal ion binding"/>
    <property type="evidence" value="ECO:0007669"/>
    <property type="project" value="UniProtKB-KW"/>
</dbReference>
<keyword evidence="10 14" id="KW-0408">Iron</keyword>
<keyword evidence="4 14" id="KW-0547">Nucleotide-binding</keyword>
<dbReference type="InterPro" id="IPR011604">
    <property type="entry name" value="PDDEXK-like_dom_sf"/>
</dbReference>
<dbReference type="EC" id="3.1.-.-" evidence="14"/>
<feature type="binding site" evidence="14">
    <location>
        <position position="1115"/>
    </location>
    <ligand>
        <name>[4Fe-4S] cluster</name>
        <dbReference type="ChEBI" id="CHEBI:49883"/>
    </ligand>
</feature>
<feature type="domain" description="ATP-dependent helicase/deoxyribonuclease subunit B N-terminal" evidence="16">
    <location>
        <begin position="5"/>
        <end position="289"/>
    </location>
</feature>
<evidence type="ECO:0000256" key="14">
    <source>
        <dbReference type="HAMAP-Rule" id="MF_01452"/>
    </source>
</evidence>
<organism evidence="17 18">
    <name type="scientific">Clostridium acidisoli DSM 12555</name>
    <dbReference type="NCBI Taxonomy" id="1121291"/>
    <lineage>
        <taxon>Bacteria</taxon>
        <taxon>Bacillati</taxon>
        <taxon>Bacillota</taxon>
        <taxon>Clostridia</taxon>
        <taxon>Eubacteriales</taxon>
        <taxon>Clostridiaceae</taxon>
        <taxon>Clostridium</taxon>
    </lineage>
</organism>
<comment type="subunit">
    <text evidence="14">Heterodimer of AddA and AddB.</text>
</comment>
<dbReference type="InterPro" id="IPR049035">
    <property type="entry name" value="ADDB_N"/>
</dbReference>
<evidence type="ECO:0000259" key="15">
    <source>
        <dbReference type="Pfam" id="PF12705"/>
    </source>
</evidence>
<accession>A0A1W1XBN9</accession>
<comment type="similarity">
    <text evidence="14">Belongs to the helicase family. AddB/RexB type 1 subfamily.</text>
</comment>
<keyword evidence="6 14" id="KW-0378">Hydrolase</keyword>
<comment type="miscellaneous">
    <text evidence="14">Despite having conserved helicase domains, this subunit does not have helicase activity.</text>
</comment>
<keyword evidence="18" id="KW-1185">Reference proteome</keyword>
<dbReference type="Gene3D" id="6.10.140.1030">
    <property type="match status" value="1"/>
</dbReference>
<evidence type="ECO:0000256" key="10">
    <source>
        <dbReference type="ARBA" id="ARBA00023004"/>
    </source>
</evidence>
<dbReference type="GO" id="GO:0051539">
    <property type="term" value="F:4 iron, 4 sulfur cluster binding"/>
    <property type="evidence" value="ECO:0007669"/>
    <property type="project" value="UniProtKB-KW"/>
</dbReference>
<dbReference type="SUPFAM" id="SSF52540">
    <property type="entry name" value="P-loop containing nucleoside triphosphate hydrolases"/>
    <property type="match status" value="1"/>
</dbReference>
<dbReference type="HAMAP" id="MF_01452">
    <property type="entry name" value="AddB_type1"/>
    <property type="match status" value="1"/>
</dbReference>
<dbReference type="NCBIfam" id="TIGR02773">
    <property type="entry name" value="addB_Gpos"/>
    <property type="match status" value="1"/>
</dbReference>
<dbReference type="Pfam" id="PF21445">
    <property type="entry name" value="ADDB_N"/>
    <property type="match status" value="1"/>
</dbReference>
<feature type="binding site" evidence="14">
    <location>
        <position position="1106"/>
    </location>
    <ligand>
        <name>[4Fe-4S] cluster</name>
        <dbReference type="ChEBI" id="CHEBI:49883"/>
    </ligand>
</feature>
<evidence type="ECO:0000256" key="9">
    <source>
        <dbReference type="ARBA" id="ARBA00022840"/>
    </source>
</evidence>
<dbReference type="GO" id="GO:0000724">
    <property type="term" value="P:double-strand break repair via homologous recombination"/>
    <property type="evidence" value="ECO:0007669"/>
    <property type="project" value="UniProtKB-UniRule"/>
</dbReference>
<dbReference type="InterPro" id="IPR027417">
    <property type="entry name" value="P-loop_NTPase"/>
</dbReference>
<dbReference type="OrthoDB" id="9758506at2"/>
<gene>
    <name evidence="14" type="primary">addB</name>
    <name evidence="17" type="ORF">SAMN02745134_01239</name>
</gene>
<comment type="cofactor">
    <cofactor evidence="14">
        <name>Mg(2+)</name>
        <dbReference type="ChEBI" id="CHEBI:18420"/>
    </cofactor>
</comment>
<dbReference type="GO" id="GO:0003690">
    <property type="term" value="F:double-stranded DNA binding"/>
    <property type="evidence" value="ECO:0007669"/>
    <property type="project" value="UniProtKB-UniRule"/>
</dbReference>
<keyword evidence="9 14" id="KW-0067">ATP-binding</keyword>
<evidence type="ECO:0000256" key="3">
    <source>
        <dbReference type="ARBA" id="ARBA00022723"/>
    </source>
</evidence>
<evidence type="ECO:0000256" key="12">
    <source>
        <dbReference type="ARBA" id="ARBA00023125"/>
    </source>
</evidence>
<protein>
    <recommendedName>
        <fullName evidence="14">ATP-dependent helicase/deoxyribonuclease subunit B</fullName>
        <ecNumber evidence="14">3.1.-.-</ecNumber>
    </recommendedName>
    <alternativeName>
        <fullName evidence="14">ATP-dependent helicase/nuclease subunit AddB</fullName>
    </alternativeName>
</protein>
<feature type="binding site" evidence="14">
    <location>
        <position position="788"/>
    </location>
    <ligand>
        <name>[4Fe-4S] cluster</name>
        <dbReference type="ChEBI" id="CHEBI:49883"/>
    </ligand>
</feature>
<keyword evidence="1 14" id="KW-0004">4Fe-4S</keyword>
<keyword evidence="3 14" id="KW-0479">Metal-binding</keyword>
<evidence type="ECO:0000256" key="13">
    <source>
        <dbReference type="ARBA" id="ARBA00023204"/>
    </source>
</evidence>
<evidence type="ECO:0000256" key="11">
    <source>
        <dbReference type="ARBA" id="ARBA00023014"/>
    </source>
</evidence>
<keyword evidence="13 14" id="KW-0234">DNA repair</keyword>
<evidence type="ECO:0000256" key="1">
    <source>
        <dbReference type="ARBA" id="ARBA00022485"/>
    </source>
</evidence>
<dbReference type="Gene3D" id="3.40.50.300">
    <property type="entry name" value="P-loop containing nucleotide triphosphate hydrolases"/>
    <property type="match status" value="3"/>
</dbReference>
<dbReference type="Proteomes" id="UP000192468">
    <property type="component" value="Unassembled WGS sequence"/>
</dbReference>
<evidence type="ECO:0000256" key="6">
    <source>
        <dbReference type="ARBA" id="ARBA00022801"/>
    </source>
</evidence>
<dbReference type="GO" id="GO:0004386">
    <property type="term" value="F:helicase activity"/>
    <property type="evidence" value="ECO:0007669"/>
    <property type="project" value="UniProtKB-KW"/>
</dbReference>
<evidence type="ECO:0000256" key="2">
    <source>
        <dbReference type="ARBA" id="ARBA00022722"/>
    </source>
</evidence>
<dbReference type="EMBL" id="FWXH01000003">
    <property type="protein sequence ID" value="SMC21302.1"/>
    <property type="molecule type" value="Genomic_DNA"/>
</dbReference>
<evidence type="ECO:0000256" key="7">
    <source>
        <dbReference type="ARBA" id="ARBA00022806"/>
    </source>
</evidence>
<comment type="function">
    <text evidence="14">The heterodimer acts as both an ATP-dependent DNA helicase and an ATP-dependent, dual-direction single-stranded exonuclease. Recognizes the chi site generating a DNA molecule suitable for the initiation of homologous recombination. The AddB subunit has 5' -&gt; 3' nuclease activity but not helicase activity.</text>
</comment>
<dbReference type="Gene3D" id="3.90.320.10">
    <property type="match status" value="1"/>
</dbReference>
<dbReference type="GO" id="GO:0005524">
    <property type="term" value="F:ATP binding"/>
    <property type="evidence" value="ECO:0007669"/>
    <property type="project" value="UniProtKB-UniRule"/>
</dbReference>
<keyword evidence="5 14" id="KW-0227">DNA damage</keyword>
<evidence type="ECO:0000313" key="18">
    <source>
        <dbReference type="Proteomes" id="UP000192468"/>
    </source>
</evidence>
<dbReference type="InterPro" id="IPR014140">
    <property type="entry name" value="DNA_helicase_suAddB"/>
</dbReference>
<evidence type="ECO:0000256" key="5">
    <source>
        <dbReference type="ARBA" id="ARBA00022763"/>
    </source>
</evidence>
<dbReference type="STRING" id="1121291.SAMN02745134_01239"/>
<reference evidence="17 18" key="1">
    <citation type="submission" date="2017-04" db="EMBL/GenBank/DDBJ databases">
        <authorList>
            <person name="Afonso C.L."/>
            <person name="Miller P.J."/>
            <person name="Scott M.A."/>
            <person name="Spackman E."/>
            <person name="Goraichik I."/>
            <person name="Dimitrov K.M."/>
            <person name="Suarez D.L."/>
            <person name="Swayne D.E."/>
        </authorList>
    </citation>
    <scope>NUCLEOTIDE SEQUENCE [LARGE SCALE GENOMIC DNA]</scope>
    <source>
        <strain evidence="17 18">DSM 12555</strain>
    </source>
</reference>
<evidence type="ECO:0000256" key="8">
    <source>
        <dbReference type="ARBA" id="ARBA00022839"/>
    </source>
</evidence>
<keyword evidence="12 14" id="KW-0238">DNA-binding</keyword>
<dbReference type="InterPro" id="IPR038726">
    <property type="entry name" value="PDDEXK_AddAB-type"/>
</dbReference>
<feature type="binding site" evidence="14">
    <location>
        <position position="1109"/>
    </location>
    <ligand>
        <name>[4Fe-4S] cluster</name>
        <dbReference type="ChEBI" id="CHEBI:49883"/>
    </ligand>
</feature>
<keyword evidence="11 14" id="KW-0411">Iron-sulfur</keyword>